<dbReference type="PANTHER" id="PTHR47723">
    <property type="entry name" value="OS05G0353850 PROTEIN"/>
    <property type="match status" value="1"/>
</dbReference>
<dbReference type="Gene3D" id="3.30.420.10">
    <property type="entry name" value="Ribonuclease H-like superfamily/Ribonuclease H"/>
    <property type="match status" value="1"/>
</dbReference>
<evidence type="ECO:0000313" key="3">
    <source>
        <dbReference type="Proteomes" id="UP001154282"/>
    </source>
</evidence>
<protein>
    <recommendedName>
        <fullName evidence="1">RNase H type-1 domain-containing protein</fullName>
    </recommendedName>
</protein>
<gene>
    <name evidence="2" type="ORF">LITE_LOCUS19749</name>
</gene>
<comment type="caution">
    <text evidence="2">The sequence shown here is derived from an EMBL/GenBank/DDBJ whole genome shotgun (WGS) entry which is preliminary data.</text>
</comment>
<evidence type="ECO:0000313" key="2">
    <source>
        <dbReference type="EMBL" id="CAI0424003.1"/>
    </source>
</evidence>
<dbReference type="Pfam" id="PF13456">
    <property type="entry name" value="RVT_3"/>
    <property type="match status" value="1"/>
</dbReference>
<feature type="domain" description="RNase H type-1" evidence="1">
    <location>
        <begin position="51"/>
        <end position="180"/>
    </location>
</feature>
<dbReference type="GO" id="GO:0004523">
    <property type="term" value="F:RNA-DNA hybrid ribonuclease activity"/>
    <property type="evidence" value="ECO:0007669"/>
    <property type="project" value="InterPro"/>
</dbReference>
<sequence>MEEKAFNEQSLLHRILAYFNIVRQSQVLNNKICSEEPIRKETQSLGWTPPQEGWVKINTDGSVFAEDKAAAGGLIRDPLGRCLEAFAINLGSCSITRAELKAVEAGFSAAWRRGFRRVILCLDSTTAINIIQNVQDTDHRHGILALEINRLLSLNWEVSISHTYRECNFVADFLAKKGHSLHFGTHFVDSNDPGLRYWLLYDGFVPRTFCYL</sequence>
<name>A0AAV0KT32_9ROSI</name>
<organism evidence="2 3">
    <name type="scientific">Linum tenue</name>
    <dbReference type="NCBI Taxonomy" id="586396"/>
    <lineage>
        <taxon>Eukaryota</taxon>
        <taxon>Viridiplantae</taxon>
        <taxon>Streptophyta</taxon>
        <taxon>Embryophyta</taxon>
        <taxon>Tracheophyta</taxon>
        <taxon>Spermatophyta</taxon>
        <taxon>Magnoliopsida</taxon>
        <taxon>eudicotyledons</taxon>
        <taxon>Gunneridae</taxon>
        <taxon>Pentapetalae</taxon>
        <taxon>rosids</taxon>
        <taxon>fabids</taxon>
        <taxon>Malpighiales</taxon>
        <taxon>Linaceae</taxon>
        <taxon>Linum</taxon>
    </lineage>
</organism>
<keyword evidence="3" id="KW-1185">Reference proteome</keyword>
<dbReference type="InterPro" id="IPR044730">
    <property type="entry name" value="RNase_H-like_dom_plant"/>
</dbReference>
<dbReference type="GO" id="GO:0003676">
    <property type="term" value="F:nucleic acid binding"/>
    <property type="evidence" value="ECO:0007669"/>
    <property type="project" value="InterPro"/>
</dbReference>
<dbReference type="InterPro" id="IPR012337">
    <property type="entry name" value="RNaseH-like_sf"/>
</dbReference>
<dbReference type="InterPro" id="IPR053151">
    <property type="entry name" value="RNase_H-like"/>
</dbReference>
<dbReference type="CDD" id="cd06222">
    <property type="entry name" value="RNase_H_like"/>
    <property type="match status" value="1"/>
</dbReference>
<dbReference type="InterPro" id="IPR036397">
    <property type="entry name" value="RNaseH_sf"/>
</dbReference>
<accession>A0AAV0KT32</accession>
<dbReference type="AlphaFoldDB" id="A0AAV0KT32"/>
<reference evidence="2" key="1">
    <citation type="submission" date="2022-08" db="EMBL/GenBank/DDBJ databases">
        <authorList>
            <person name="Gutierrez-Valencia J."/>
        </authorList>
    </citation>
    <scope>NUCLEOTIDE SEQUENCE</scope>
</reference>
<dbReference type="PANTHER" id="PTHR47723:SF19">
    <property type="entry name" value="POLYNUCLEOTIDYL TRANSFERASE, RIBONUCLEASE H-LIKE SUPERFAMILY PROTEIN"/>
    <property type="match status" value="1"/>
</dbReference>
<dbReference type="SUPFAM" id="SSF53098">
    <property type="entry name" value="Ribonuclease H-like"/>
    <property type="match status" value="1"/>
</dbReference>
<dbReference type="Proteomes" id="UP001154282">
    <property type="component" value="Unassembled WGS sequence"/>
</dbReference>
<evidence type="ECO:0000259" key="1">
    <source>
        <dbReference type="PROSITE" id="PS50879"/>
    </source>
</evidence>
<proteinExistence type="predicted"/>
<dbReference type="PROSITE" id="PS50879">
    <property type="entry name" value="RNASE_H_1"/>
    <property type="match status" value="1"/>
</dbReference>
<dbReference type="EMBL" id="CAMGYJ010000005">
    <property type="protein sequence ID" value="CAI0424003.1"/>
    <property type="molecule type" value="Genomic_DNA"/>
</dbReference>
<dbReference type="InterPro" id="IPR002156">
    <property type="entry name" value="RNaseH_domain"/>
</dbReference>